<gene>
    <name evidence="2" type="ORF">SAMN02745166_04465</name>
</gene>
<accession>A0A1T4YX37</accession>
<reference evidence="3" key="1">
    <citation type="submission" date="2017-02" db="EMBL/GenBank/DDBJ databases">
        <authorList>
            <person name="Varghese N."/>
            <person name="Submissions S."/>
        </authorList>
    </citation>
    <scope>NUCLEOTIDE SEQUENCE [LARGE SCALE GENOMIC DNA]</scope>
    <source>
        <strain evidence="3">ATCC 700200</strain>
    </source>
</reference>
<dbReference type="InterPro" id="IPR023296">
    <property type="entry name" value="Glyco_hydro_beta-prop_sf"/>
</dbReference>
<dbReference type="EMBL" id="FUYE01000020">
    <property type="protein sequence ID" value="SKB06397.1"/>
    <property type="molecule type" value="Genomic_DNA"/>
</dbReference>
<sequence length="476" mass="53658">MKVCTLLIPSLVWLWPGLAATAAEPISLGSRLELFVDPYLIESLTQTSLKLHEPVKAPRPQSPLPVQHMMTVIKDGDLFRAWYRGSDSNYKGPFHSGHPGEIIQYAESKDGHEWTFPKLGLHEANGSRDNNVILANMPPFLTNFMPFLDNRPGIPKEERYKALAGYPGPGDKRGTTQPGRGLFAFVSPDGIHWTKKHEAIPYRPEWRHAFDSPNVSFWSEAEQKYVCYFRTWSEPDRLRTISRSTSPDFITWSPPAAMQPNQPGEHLYTSMTHPYFRAPHLYIALPTRYVPGVGEKKGSETTNNVTDVLFMTSRAGTEAFDRTFKEAFIRPGLDPNRWVNRANYVACNVLPTGPQEMSIYHRSGDRYTLRTDGFASVHAGAEEGEFLTKPITFTGRTLILNFSGSAVGQLRVEIQDVHGTPIPGFSLADCEPVTGDQIELPVRWKNGQDLAKLAGQPIRLRFTLRDSDLFSLRFRQ</sequence>
<evidence type="ECO:0008006" key="4">
    <source>
        <dbReference type="Google" id="ProtNLM"/>
    </source>
</evidence>
<proteinExistence type="predicted"/>
<dbReference type="SUPFAM" id="SSF75005">
    <property type="entry name" value="Arabinanase/levansucrase/invertase"/>
    <property type="match status" value="1"/>
</dbReference>
<dbReference type="OrthoDB" id="177378at2"/>
<dbReference type="Gene3D" id="2.115.10.20">
    <property type="entry name" value="Glycosyl hydrolase domain, family 43"/>
    <property type="match status" value="1"/>
</dbReference>
<dbReference type="RefSeq" id="WP_078815596.1">
    <property type="nucleotide sequence ID" value="NZ_FUYE01000020.1"/>
</dbReference>
<evidence type="ECO:0000313" key="2">
    <source>
        <dbReference type="EMBL" id="SKB06397.1"/>
    </source>
</evidence>
<evidence type="ECO:0000313" key="3">
    <source>
        <dbReference type="Proteomes" id="UP000190774"/>
    </source>
</evidence>
<evidence type="ECO:0000256" key="1">
    <source>
        <dbReference type="SAM" id="SignalP"/>
    </source>
</evidence>
<dbReference type="Proteomes" id="UP000190774">
    <property type="component" value="Unassembled WGS sequence"/>
</dbReference>
<keyword evidence="1" id="KW-0732">Signal</keyword>
<feature type="chain" id="PRO_5012662277" description="Glycosyl hydrolases family 32 N-terminal domain-containing protein" evidence="1">
    <location>
        <begin position="23"/>
        <end position="476"/>
    </location>
</feature>
<name>A0A1T4YX37_9BACT</name>
<dbReference type="STRING" id="48467.SAMN02745166_04465"/>
<protein>
    <recommendedName>
        <fullName evidence="4">Glycosyl hydrolases family 32 N-terminal domain-containing protein</fullName>
    </recommendedName>
</protein>
<feature type="signal peptide" evidence="1">
    <location>
        <begin position="1"/>
        <end position="22"/>
    </location>
</feature>
<dbReference type="AlphaFoldDB" id="A0A1T4YX37"/>
<organism evidence="2 3">
    <name type="scientific">Prosthecobacter debontii</name>
    <dbReference type="NCBI Taxonomy" id="48467"/>
    <lineage>
        <taxon>Bacteria</taxon>
        <taxon>Pseudomonadati</taxon>
        <taxon>Verrucomicrobiota</taxon>
        <taxon>Verrucomicrobiia</taxon>
        <taxon>Verrucomicrobiales</taxon>
        <taxon>Verrucomicrobiaceae</taxon>
        <taxon>Prosthecobacter</taxon>
    </lineage>
</organism>
<keyword evidence="3" id="KW-1185">Reference proteome</keyword>